<evidence type="ECO:0000313" key="3">
    <source>
        <dbReference type="Proteomes" id="UP000270094"/>
    </source>
</evidence>
<reference evidence="2 3" key="1">
    <citation type="submission" date="2018-11" db="EMBL/GenBank/DDBJ databases">
        <authorList>
            <consortium name="Pathogen Informatics"/>
        </authorList>
    </citation>
    <scope>NUCLEOTIDE SEQUENCE [LARGE SCALE GENOMIC DNA]</scope>
</reference>
<evidence type="ECO:0000256" key="1">
    <source>
        <dbReference type="SAM" id="MobiDB-lite"/>
    </source>
</evidence>
<dbReference type="Proteomes" id="UP000270094">
    <property type="component" value="Unassembled WGS sequence"/>
</dbReference>
<feature type="region of interest" description="Disordered" evidence="1">
    <location>
        <begin position="56"/>
        <end position="87"/>
    </location>
</feature>
<dbReference type="AlphaFoldDB" id="A0A3P7J525"/>
<evidence type="ECO:0000313" key="2">
    <source>
        <dbReference type="EMBL" id="VDM74869.1"/>
    </source>
</evidence>
<protein>
    <submittedName>
        <fullName evidence="2">Uncharacterized protein</fullName>
    </submittedName>
</protein>
<gene>
    <name evidence="2" type="ORF">SVUK_LOCUS9867</name>
</gene>
<organism evidence="2 3">
    <name type="scientific">Strongylus vulgaris</name>
    <name type="common">Blood worm</name>
    <dbReference type="NCBI Taxonomy" id="40348"/>
    <lineage>
        <taxon>Eukaryota</taxon>
        <taxon>Metazoa</taxon>
        <taxon>Ecdysozoa</taxon>
        <taxon>Nematoda</taxon>
        <taxon>Chromadorea</taxon>
        <taxon>Rhabditida</taxon>
        <taxon>Rhabditina</taxon>
        <taxon>Rhabditomorpha</taxon>
        <taxon>Strongyloidea</taxon>
        <taxon>Strongylidae</taxon>
        <taxon>Strongylus</taxon>
    </lineage>
</organism>
<dbReference type="EMBL" id="UYYB01094701">
    <property type="protein sequence ID" value="VDM74869.1"/>
    <property type="molecule type" value="Genomic_DNA"/>
</dbReference>
<proteinExistence type="predicted"/>
<keyword evidence="3" id="KW-1185">Reference proteome</keyword>
<accession>A0A3P7J525</accession>
<name>A0A3P7J525_STRVU</name>
<sequence>MMNLITTTPALSLFPSLPQLERDTCWNSHNGNVGRKGYLNRRDRCLWKQTSRPRMNIRARKEGGEGEGGEGSKLSNSNLPFGDLPPRSECFDLIIAL</sequence>